<gene>
    <name evidence="8" type="ORF">FA15DRAFT_754239</name>
</gene>
<keyword evidence="3" id="KW-0547">Nucleotide-binding</keyword>
<dbReference type="Gene3D" id="1.10.510.10">
    <property type="entry name" value="Transferase(Phosphotransferase) domain 1"/>
    <property type="match status" value="1"/>
</dbReference>
<evidence type="ECO:0000259" key="7">
    <source>
        <dbReference type="PROSITE" id="PS50011"/>
    </source>
</evidence>
<evidence type="ECO:0000256" key="2">
    <source>
        <dbReference type="ARBA" id="ARBA00022679"/>
    </source>
</evidence>
<keyword evidence="9" id="KW-1185">Reference proteome</keyword>
<dbReference type="Gene3D" id="3.30.200.20">
    <property type="entry name" value="Phosphorylase Kinase, domain 1"/>
    <property type="match status" value="1"/>
</dbReference>
<dbReference type="PANTHER" id="PTHR24351">
    <property type="entry name" value="RIBOSOMAL PROTEIN S6 KINASE"/>
    <property type="match status" value="1"/>
</dbReference>
<dbReference type="InterPro" id="IPR011009">
    <property type="entry name" value="Kinase-like_dom_sf"/>
</dbReference>
<dbReference type="GO" id="GO:0004674">
    <property type="term" value="F:protein serine/threonine kinase activity"/>
    <property type="evidence" value="ECO:0007669"/>
    <property type="project" value="UniProtKB-KW"/>
</dbReference>
<keyword evidence="4 8" id="KW-0418">Kinase</keyword>
<protein>
    <submittedName>
        <fullName evidence="8">Kinase-like protein</fullName>
    </submittedName>
</protein>
<dbReference type="SUPFAM" id="SSF56112">
    <property type="entry name" value="Protein kinase-like (PK-like)"/>
    <property type="match status" value="1"/>
</dbReference>
<dbReference type="STRING" id="230819.A0A5C3LG55"/>
<evidence type="ECO:0000256" key="6">
    <source>
        <dbReference type="SAM" id="MobiDB-lite"/>
    </source>
</evidence>
<dbReference type="Pfam" id="PF00069">
    <property type="entry name" value="Pkinase"/>
    <property type="match status" value="2"/>
</dbReference>
<accession>A0A5C3LG55</accession>
<dbReference type="AlphaFoldDB" id="A0A5C3LG55"/>
<evidence type="ECO:0000256" key="1">
    <source>
        <dbReference type="ARBA" id="ARBA00022527"/>
    </source>
</evidence>
<keyword evidence="5" id="KW-0067">ATP-binding</keyword>
<dbReference type="PROSITE" id="PS00108">
    <property type="entry name" value="PROTEIN_KINASE_ST"/>
    <property type="match status" value="1"/>
</dbReference>
<feature type="region of interest" description="Disordered" evidence="6">
    <location>
        <begin position="127"/>
        <end position="146"/>
    </location>
</feature>
<evidence type="ECO:0000313" key="8">
    <source>
        <dbReference type="EMBL" id="TFK27501.1"/>
    </source>
</evidence>
<evidence type="ECO:0000256" key="5">
    <source>
        <dbReference type="ARBA" id="ARBA00022840"/>
    </source>
</evidence>
<dbReference type="GO" id="GO:0005524">
    <property type="term" value="F:ATP binding"/>
    <property type="evidence" value="ECO:0007669"/>
    <property type="project" value="UniProtKB-KW"/>
</dbReference>
<feature type="region of interest" description="Disordered" evidence="6">
    <location>
        <begin position="735"/>
        <end position="760"/>
    </location>
</feature>
<proteinExistence type="predicted"/>
<dbReference type="PROSITE" id="PS50011">
    <property type="entry name" value="PROTEIN_KINASE_DOM"/>
    <property type="match status" value="1"/>
</dbReference>
<evidence type="ECO:0000313" key="9">
    <source>
        <dbReference type="Proteomes" id="UP000307440"/>
    </source>
</evidence>
<feature type="domain" description="Protein kinase" evidence="7">
    <location>
        <begin position="266"/>
        <end position="507"/>
    </location>
</feature>
<dbReference type="SMART" id="SM00220">
    <property type="entry name" value="S_TKc"/>
    <property type="match status" value="1"/>
</dbReference>
<keyword evidence="2" id="KW-0808">Transferase</keyword>
<keyword evidence="1" id="KW-0723">Serine/threonine-protein kinase</keyword>
<evidence type="ECO:0000256" key="3">
    <source>
        <dbReference type="ARBA" id="ARBA00022741"/>
    </source>
</evidence>
<dbReference type="EMBL" id="ML210164">
    <property type="protein sequence ID" value="TFK27501.1"/>
    <property type="molecule type" value="Genomic_DNA"/>
</dbReference>
<feature type="region of interest" description="Disordered" evidence="6">
    <location>
        <begin position="597"/>
        <end position="618"/>
    </location>
</feature>
<dbReference type="InterPro" id="IPR008271">
    <property type="entry name" value="Ser/Thr_kinase_AS"/>
</dbReference>
<organism evidence="8 9">
    <name type="scientific">Coprinopsis marcescibilis</name>
    <name type="common">Agaric fungus</name>
    <name type="synonym">Psathyrella marcescibilis</name>
    <dbReference type="NCBI Taxonomy" id="230819"/>
    <lineage>
        <taxon>Eukaryota</taxon>
        <taxon>Fungi</taxon>
        <taxon>Dikarya</taxon>
        <taxon>Basidiomycota</taxon>
        <taxon>Agaricomycotina</taxon>
        <taxon>Agaricomycetes</taxon>
        <taxon>Agaricomycetidae</taxon>
        <taxon>Agaricales</taxon>
        <taxon>Agaricineae</taxon>
        <taxon>Psathyrellaceae</taxon>
        <taxon>Coprinopsis</taxon>
    </lineage>
</organism>
<sequence length="923" mass="101234">MTSIFSCKISIPEFSTTPGPQQEEEIRQAAEEMACLSSDVSFFKQSDTGALESTPRLSTVSGVERTHICDGITQDFRISMFAQGFTDDLRTEEPEFGSDDAGPPLTFHLTITHIKAPLVLLLRHVDGTNPDGSDQPSSSASSQDRLPFRVVPKLHPPFVVYADEILRASKGGSASVHEPFKTEKHDIRPVKPKPIRREGKENVRPAIRRKPVPKVVLDDKIRTPSFMKFSSMNSFPVLWQIKGNVDNGGKLESLKTYERTDAVRNYILTQFLSQGAQGKVYLAKSKESNKISAIKVISKLALESYHTLLQEQKLLKRIKGHRFVLDMVDSFHDMENFYLVTIVAVKFLHGNGIVHRDLKPGNILIKADGHICVVDFGLCKDFTSKQHHSSRSRAGYVKSNRQTPSGPTTDGFAGTLVYMSPQVVCQELYSYETDWWSTGVVLYELLQGDTPWVGSDLTCMMRKIKKEPVIFRTLGIDADAKDFVLKLLEKQVEKRIAVSDFQSHPFFDSIKFPDVEAGLLKPPYIPNTDDDIPPAPIRNREKIYVGRRYKSDVDPFPEYNYDYQPPEHNFDLEDIVNNAKSFFPFYSSKSLRKPNRVSIQSDLPTAPRTKTSRTSQASALSVLKLGPWPKASSTASRADIAETLSSATSDTLFNLARRSSAILAHSTGKRAAADMFSRARARAKRIHSICSGYNLSTNSQHDVPIGTTVAVGTVSPVLEEPDSLESTSVFAVGEASPSISQPSQFPEASVYPPSSTPNGKLDISPGTTTSLTPPIPCVVAGSSLNTTTGSSTLHRSGNSLFSSANNLTEGNTTDNTLASSTYCSAVSPSCLQEKACAKADLASGSSTVVCSNSGQGAPAESRSLLMVRRTSHSVKGARVLPPTCPHRIARLLKDVSRSLTRTVKQMVLLWHDGLGSDLLAPTT</sequence>
<name>A0A5C3LG55_COPMA</name>
<evidence type="ECO:0000256" key="4">
    <source>
        <dbReference type="ARBA" id="ARBA00022777"/>
    </source>
</evidence>
<dbReference type="InterPro" id="IPR000719">
    <property type="entry name" value="Prot_kinase_dom"/>
</dbReference>
<reference evidence="8 9" key="1">
    <citation type="journal article" date="2019" name="Nat. Ecol. Evol.">
        <title>Megaphylogeny resolves global patterns of mushroom evolution.</title>
        <authorList>
            <person name="Varga T."/>
            <person name="Krizsan K."/>
            <person name="Foldi C."/>
            <person name="Dima B."/>
            <person name="Sanchez-Garcia M."/>
            <person name="Sanchez-Ramirez S."/>
            <person name="Szollosi G.J."/>
            <person name="Szarkandi J.G."/>
            <person name="Papp V."/>
            <person name="Albert L."/>
            <person name="Andreopoulos W."/>
            <person name="Angelini C."/>
            <person name="Antonin V."/>
            <person name="Barry K.W."/>
            <person name="Bougher N.L."/>
            <person name="Buchanan P."/>
            <person name="Buyck B."/>
            <person name="Bense V."/>
            <person name="Catcheside P."/>
            <person name="Chovatia M."/>
            <person name="Cooper J."/>
            <person name="Damon W."/>
            <person name="Desjardin D."/>
            <person name="Finy P."/>
            <person name="Geml J."/>
            <person name="Haridas S."/>
            <person name="Hughes K."/>
            <person name="Justo A."/>
            <person name="Karasinski D."/>
            <person name="Kautmanova I."/>
            <person name="Kiss B."/>
            <person name="Kocsube S."/>
            <person name="Kotiranta H."/>
            <person name="LaButti K.M."/>
            <person name="Lechner B.E."/>
            <person name="Liimatainen K."/>
            <person name="Lipzen A."/>
            <person name="Lukacs Z."/>
            <person name="Mihaltcheva S."/>
            <person name="Morgado L.N."/>
            <person name="Niskanen T."/>
            <person name="Noordeloos M.E."/>
            <person name="Ohm R.A."/>
            <person name="Ortiz-Santana B."/>
            <person name="Ovrebo C."/>
            <person name="Racz N."/>
            <person name="Riley R."/>
            <person name="Savchenko A."/>
            <person name="Shiryaev A."/>
            <person name="Soop K."/>
            <person name="Spirin V."/>
            <person name="Szebenyi C."/>
            <person name="Tomsovsky M."/>
            <person name="Tulloss R.E."/>
            <person name="Uehling J."/>
            <person name="Grigoriev I.V."/>
            <person name="Vagvolgyi C."/>
            <person name="Papp T."/>
            <person name="Martin F.M."/>
            <person name="Miettinen O."/>
            <person name="Hibbett D.S."/>
            <person name="Nagy L.G."/>
        </authorList>
    </citation>
    <scope>NUCLEOTIDE SEQUENCE [LARGE SCALE GENOMIC DNA]</scope>
    <source>
        <strain evidence="8 9">CBS 121175</strain>
    </source>
</reference>
<feature type="compositionally biased region" description="Low complexity" evidence="6">
    <location>
        <begin position="130"/>
        <end position="144"/>
    </location>
</feature>
<feature type="compositionally biased region" description="Polar residues" evidence="6">
    <location>
        <begin position="737"/>
        <end position="758"/>
    </location>
</feature>
<dbReference type="OrthoDB" id="68483at2759"/>
<dbReference type="Proteomes" id="UP000307440">
    <property type="component" value="Unassembled WGS sequence"/>
</dbReference>